<dbReference type="Proteomes" id="UP001331761">
    <property type="component" value="Unassembled WGS sequence"/>
</dbReference>
<comment type="caution">
    <text evidence="2">The sequence shown here is derived from an EMBL/GenBank/DDBJ whole genome shotgun (WGS) entry which is preliminary data.</text>
</comment>
<accession>A0AAN8FU27</accession>
<dbReference type="PANTHER" id="PTHR33995:SF4">
    <property type="entry name" value="PROTEIN CBG09882"/>
    <property type="match status" value="1"/>
</dbReference>
<protein>
    <submittedName>
        <fullName evidence="2">Uncharacterized protein</fullName>
    </submittedName>
</protein>
<proteinExistence type="predicted"/>
<dbReference type="AlphaFoldDB" id="A0AAN8FU27"/>
<dbReference type="PANTHER" id="PTHR33995">
    <property type="entry name" value="PROTEIN CBG18546"/>
    <property type="match status" value="1"/>
</dbReference>
<name>A0AAN8FU27_TRICO</name>
<dbReference type="SUPFAM" id="SSF57501">
    <property type="entry name" value="Cystine-knot cytokines"/>
    <property type="match status" value="1"/>
</dbReference>
<sequence length="309" mass="34159">MGLRWIAVATMHTWHLAKESKCQCVIAPRGAAQPCLPYDSRFQAATLEEAMISFPDLSIDQDEPGQIKTLKEQESCHTTECEDCQKEMRKRLKEVGLMPTAVNEIVEAQNSTTCKKYRFARNDVGVYEKHHGKMDSSSSSSEDDDRKRKRERKGWKYDEKHFNRHRRQAQPENTSTQGQAIIGERFVLSCTSKGMTTDSSGTVSLCSSCWMWRRLPDNYSPQYINELVCDTSDNTCLSGYATCGVGHRAIEVVRNDSGTMTTVALSAGSYCECRPAKNSAIESLVTGTGLGNSLPALTPATGGTTTGSN</sequence>
<dbReference type="EMBL" id="WIXE01006764">
    <property type="protein sequence ID" value="KAK5980997.1"/>
    <property type="molecule type" value="Genomic_DNA"/>
</dbReference>
<evidence type="ECO:0000313" key="2">
    <source>
        <dbReference type="EMBL" id="KAK5980997.1"/>
    </source>
</evidence>
<organism evidence="2 3">
    <name type="scientific">Trichostrongylus colubriformis</name>
    <name type="common">Black scour worm</name>
    <dbReference type="NCBI Taxonomy" id="6319"/>
    <lineage>
        <taxon>Eukaryota</taxon>
        <taxon>Metazoa</taxon>
        <taxon>Ecdysozoa</taxon>
        <taxon>Nematoda</taxon>
        <taxon>Chromadorea</taxon>
        <taxon>Rhabditida</taxon>
        <taxon>Rhabditina</taxon>
        <taxon>Rhabditomorpha</taxon>
        <taxon>Strongyloidea</taxon>
        <taxon>Trichostrongylidae</taxon>
        <taxon>Trichostrongylus</taxon>
    </lineage>
</organism>
<gene>
    <name evidence="2" type="ORF">GCK32_005389</name>
</gene>
<reference evidence="2 3" key="1">
    <citation type="submission" date="2019-10" db="EMBL/GenBank/DDBJ databases">
        <title>Assembly and Annotation for the nematode Trichostrongylus colubriformis.</title>
        <authorList>
            <person name="Martin J."/>
        </authorList>
    </citation>
    <scope>NUCLEOTIDE SEQUENCE [LARGE SCALE GENOMIC DNA]</scope>
    <source>
        <strain evidence="2">G859</strain>
        <tissue evidence="2">Whole worm</tissue>
    </source>
</reference>
<keyword evidence="3" id="KW-1185">Reference proteome</keyword>
<evidence type="ECO:0000313" key="3">
    <source>
        <dbReference type="Proteomes" id="UP001331761"/>
    </source>
</evidence>
<evidence type="ECO:0000256" key="1">
    <source>
        <dbReference type="SAM" id="MobiDB-lite"/>
    </source>
</evidence>
<dbReference type="InterPro" id="IPR029034">
    <property type="entry name" value="Cystine-knot_cytokine"/>
</dbReference>
<feature type="region of interest" description="Disordered" evidence="1">
    <location>
        <begin position="130"/>
        <end position="176"/>
    </location>
</feature>